<organism evidence="2 3">
    <name type="scientific">Roseovarius litoreus</name>
    <dbReference type="NCBI Taxonomy" id="1155722"/>
    <lineage>
        <taxon>Bacteria</taxon>
        <taxon>Pseudomonadati</taxon>
        <taxon>Pseudomonadota</taxon>
        <taxon>Alphaproteobacteria</taxon>
        <taxon>Rhodobacterales</taxon>
        <taxon>Roseobacteraceae</taxon>
        <taxon>Roseovarius</taxon>
    </lineage>
</organism>
<keyword evidence="3" id="KW-1185">Reference proteome</keyword>
<dbReference type="InterPro" id="IPR051706">
    <property type="entry name" value="Glycosyltransferase_domain"/>
</dbReference>
<evidence type="ECO:0000313" key="2">
    <source>
        <dbReference type="EMBL" id="SHM62100.1"/>
    </source>
</evidence>
<dbReference type="GO" id="GO:0000030">
    <property type="term" value="F:mannosyltransferase activity"/>
    <property type="evidence" value="ECO:0007669"/>
    <property type="project" value="TreeGrafter"/>
</dbReference>
<dbReference type="Proteomes" id="UP000322545">
    <property type="component" value="Unassembled WGS sequence"/>
</dbReference>
<dbReference type="GO" id="GO:0016020">
    <property type="term" value="C:membrane"/>
    <property type="evidence" value="ECO:0007669"/>
    <property type="project" value="GOC"/>
</dbReference>
<dbReference type="Pfam" id="PF04488">
    <property type="entry name" value="Gly_transf_sug"/>
    <property type="match status" value="1"/>
</dbReference>
<protein>
    <submittedName>
        <fullName evidence="2">Glycosyltransferase sugar-binding region containing DXD motif-containing protein</fullName>
    </submittedName>
</protein>
<gene>
    <name evidence="2" type="ORF">SAMN05443432_11043</name>
</gene>
<sequence>MNIPKVIHQIYLEGWSSLPQVTQKSISQLRYRNPDWEYRFYDADAAQGFILANFSDQVVSAYLKINPNYYACRADLLRYLILYQFGGIYLDIKSTSVMPLSDMLMEGDQYLLAQWPPYRDKPAGTQDAPELNSIRGGEFVNWLIAAEPKHEFLKAVISRVCDNINSYQPFKCGVGKAAVLRLSGPIAYTLAINPIIKNHRHRFIAYEDFGIAYSIHGGHNKHEKLYGKHYSELVNPIVQTCLFNTFFSILWFGRIKPAARFVMWKVDGLRRRIRSFN</sequence>
<dbReference type="PANTHER" id="PTHR32385">
    <property type="entry name" value="MANNOSYL PHOSPHORYLINOSITOL CERAMIDE SYNTHASE"/>
    <property type="match status" value="1"/>
</dbReference>
<dbReference type="RefSeq" id="WP_149780606.1">
    <property type="nucleotide sequence ID" value="NZ_FRCB01000010.1"/>
</dbReference>
<dbReference type="AlphaFoldDB" id="A0A1M7K9Z2"/>
<keyword evidence="1 2" id="KW-0808">Transferase</keyword>
<dbReference type="EMBL" id="FRCB01000010">
    <property type="protein sequence ID" value="SHM62100.1"/>
    <property type="molecule type" value="Genomic_DNA"/>
</dbReference>
<proteinExistence type="predicted"/>
<dbReference type="InterPro" id="IPR029044">
    <property type="entry name" value="Nucleotide-diphossugar_trans"/>
</dbReference>
<dbReference type="InterPro" id="IPR007577">
    <property type="entry name" value="GlycoTrfase_DXD_sugar-bd_CS"/>
</dbReference>
<dbReference type="GO" id="GO:0051999">
    <property type="term" value="P:mannosyl-inositol phosphorylceramide biosynthetic process"/>
    <property type="evidence" value="ECO:0007669"/>
    <property type="project" value="TreeGrafter"/>
</dbReference>
<evidence type="ECO:0000256" key="1">
    <source>
        <dbReference type="ARBA" id="ARBA00022679"/>
    </source>
</evidence>
<dbReference type="Gene3D" id="3.90.550.20">
    <property type="match status" value="1"/>
</dbReference>
<dbReference type="SUPFAM" id="SSF53448">
    <property type="entry name" value="Nucleotide-diphospho-sugar transferases"/>
    <property type="match status" value="1"/>
</dbReference>
<name>A0A1M7K9Z2_9RHOB</name>
<reference evidence="2 3" key="1">
    <citation type="submission" date="2016-11" db="EMBL/GenBank/DDBJ databases">
        <authorList>
            <person name="Varghese N."/>
            <person name="Submissions S."/>
        </authorList>
    </citation>
    <scope>NUCLEOTIDE SEQUENCE [LARGE SCALE GENOMIC DNA]</scope>
    <source>
        <strain evidence="2 3">DSM 28249</strain>
    </source>
</reference>
<accession>A0A1M7K9Z2</accession>
<dbReference type="PANTHER" id="PTHR32385:SF15">
    <property type="entry name" value="INOSITOL PHOSPHOCERAMIDE MANNOSYLTRANSFERASE 1"/>
    <property type="match status" value="1"/>
</dbReference>
<evidence type="ECO:0000313" key="3">
    <source>
        <dbReference type="Proteomes" id="UP000322545"/>
    </source>
</evidence>